<dbReference type="RefSeq" id="WP_185110634.1">
    <property type="nucleotide sequence ID" value="NZ_BAAAXY010000150.1"/>
</dbReference>
<name>A0A7X0P6F4_9ACTN</name>
<reference evidence="1 2" key="1">
    <citation type="submission" date="2020-08" db="EMBL/GenBank/DDBJ databases">
        <title>Sequencing the genomes of 1000 actinobacteria strains.</title>
        <authorList>
            <person name="Klenk H.-P."/>
        </authorList>
    </citation>
    <scope>NUCLEOTIDE SEQUENCE [LARGE SCALE GENOMIC DNA]</scope>
    <source>
        <strain evidence="1 2">DSM 43768</strain>
    </source>
</reference>
<organism evidence="1 2">
    <name type="scientific">Nonomuraea rubra</name>
    <dbReference type="NCBI Taxonomy" id="46180"/>
    <lineage>
        <taxon>Bacteria</taxon>
        <taxon>Bacillati</taxon>
        <taxon>Actinomycetota</taxon>
        <taxon>Actinomycetes</taxon>
        <taxon>Streptosporangiales</taxon>
        <taxon>Streptosporangiaceae</taxon>
        <taxon>Nonomuraea</taxon>
    </lineage>
</organism>
<dbReference type="Proteomes" id="UP000565579">
    <property type="component" value="Unassembled WGS sequence"/>
</dbReference>
<gene>
    <name evidence="1" type="ORF">HD593_010947</name>
</gene>
<accession>A0A7X0P6F4</accession>
<dbReference type="Pfam" id="PF09956">
    <property type="entry name" value="Phage_cement_2"/>
    <property type="match status" value="1"/>
</dbReference>
<keyword evidence="2" id="KW-1185">Reference proteome</keyword>
<evidence type="ECO:0000313" key="2">
    <source>
        <dbReference type="Proteomes" id="UP000565579"/>
    </source>
</evidence>
<proteinExistence type="predicted"/>
<dbReference type="EMBL" id="JACHMI010000001">
    <property type="protein sequence ID" value="MBB6556152.1"/>
    <property type="molecule type" value="Genomic_DNA"/>
</dbReference>
<dbReference type="AlphaFoldDB" id="A0A7X0P6F4"/>
<sequence>MATNIVFEDGDQLRVNVSGVTGSGASGVIVSGDPGVLGQLPFVALTDEGSDGFATVKCNGVADLLVDAESAAVNPGDLLYFDAADANKINNASSGNVRFGYALGSVGNGATGTIPVKIGY</sequence>
<protein>
    <submittedName>
        <fullName evidence="1">Putative RecA/RadA family phage recombinase</fullName>
    </submittedName>
</protein>
<evidence type="ECO:0000313" key="1">
    <source>
        <dbReference type="EMBL" id="MBB6556152.1"/>
    </source>
</evidence>
<comment type="caution">
    <text evidence="1">The sequence shown here is derived from an EMBL/GenBank/DDBJ whole genome shotgun (WGS) entry which is preliminary data.</text>
</comment>
<dbReference type="InterPro" id="IPR011231">
    <property type="entry name" value="Phage_VT1-Sakai_H0018"/>
</dbReference>